<dbReference type="AlphaFoldDB" id="A0A8J3IX68"/>
<evidence type="ECO:0000256" key="2">
    <source>
        <dbReference type="ARBA" id="ARBA00023172"/>
    </source>
</evidence>
<comment type="caution">
    <text evidence="4">The sequence shown here is derived from an EMBL/GenBank/DDBJ whole genome shotgun (WGS) entry which is preliminary data.</text>
</comment>
<dbReference type="SUPFAM" id="SSF56349">
    <property type="entry name" value="DNA breaking-rejoining enzymes"/>
    <property type="match status" value="1"/>
</dbReference>
<dbReference type="CDD" id="cd00397">
    <property type="entry name" value="DNA_BRE_C"/>
    <property type="match status" value="1"/>
</dbReference>
<evidence type="ECO:0000259" key="3">
    <source>
        <dbReference type="PROSITE" id="PS51898"/>
    </source>
</evidence>
<dbReference type="InterPro" id="IPR013762">
    <property type="entry name" value="Integrase-like_cat_sf"/>
</dbReference>
<dbReference type="InterPro" id="IPR010998">
    <property type="entry name" value="Integrase_recombinase_N"/>
</dbReference>
<reference evidence="4" key="1">
    <citation type="submission" date="2020-10" db="EMBL/GenBank/DDBJ databases">
        <title>Taxonomic study of unclassified bacteria belonging to the class Ktedonobacteria.</title>
        <authorList>
            <person name="Yabe S."/>
            <person name="Wang C.M."/>
            <person name="Zheng Y."/>
            <person name="Sakai Y."/>
            <person name="Cavaletti L."/>
            <person name="Monciardini P."/>
            <person name="Donadio S."/>
        </authorList>
    </citation>
    <scope>NUCLEOTIDE SEQUENCE</scope>
    <source>
        <strain evidence="4">ID150040</strain>
    </source>
</reference>
<feature type="domain" description="Tyr recombinase" evidence="3">
    <location>
        <begin position="172"/>
        <end position="365"/>
    </location>
</feature>
<evidence type="ECO:0000256" key="1">
    <source>
        <dbReference type="ARBA" id="ARBA00023125"/>
    </source>
</evidence>
<keyword evidence="1" id="KW-0238">DNA-binding</keyword>
<dbReference type="PANTHER" id="PTHR30349">
    <property type="entry name" value="PHAGE INTEGRASE-RELATED"/>
    <property type="match status" value="1"/>
</dbReference>
<sequence>MSDEQAITIVSESQIVIKGGDDYGDLARSGEVANFYAEQTEFARYHEKRAKNTKDRQIYDLRVFSRYLLSLGVARSAEQLYDDPLSWRGIEPGHIEGFIEWQRLQSFATGSIKVRLSTVRKYCTLAFKAGVIPADTHARIRVIEGYSYSEGLHIDEARREQGIPTRRGRKKAEPTSLTRQQVRRLKLAAVDASARSRRRAHDENLDARDTLLVHLFTEHGFRCSEVAGLNIENFDLGDRAVKIWRSKTSKWFVYQLVPSTYEALCVYLATQHRTTGPLFVGYGGKRIHRNTINARIKALGLEVEITDQESSLSPHDLRDRWAYDVIQAGNPLDQVQYYGGWNSEAMPLHYAKKAGIAYGPLKLPG</sequence>
<dbReference type="Gene3D" id="1.10.150.130">
    <property type="match status" value="1"/>
</dbReference>
<dbReference type="Proteomes" id="UP000597444">
    <property type="component" value="Unassembled WGS sequence"/>
</dbReference>
<dbReference type="InterPro" id="IPR050090">
    <property type="entry name" value="Tyrosine_recombinase_XerCD"/>
</dbReference>
<accession>A0A8J3IX68</accession>
<evidence type="ECO:0000313" key="5">
    <source>
        <dbReference type="Proteomes" id="UP000597444"/>
    </source>
</evidence>
<evidence type="ECO:0000313" key="4">
    <source>
        <dbReference type="EMBL" id="GHO99529.1"/>
    </source>
</evidence>
<dbReference type="Pfam" id="PF00589">
    <property type="entry name" value="Phage_integrase"/>
    <property type="match status" value="1"/>
</dbReference>
<keyword evidence="2" id="KW-0233">DNA recombination</keyword>
<gene>
    <name evidence="4" type="ORF">KSF_095770</name>
</gene>
<dbReference type="PANTHER" id="PTHR30349:SF81">
    <property type="entry name" value="TYROSINE RECOMBINASE XERC"/>
    <property type="match status" value="1"/>
</dbReference>
<dbReference type="InterPro" id="IPR002104">
    <property type="entry name" value="Integrase_catalytic"/>
</dbReference>
<dbReference type="PROSITE" id="PS51898">
    <property type="entry name" value="TYR_RECOMBINASE"/>
    <property type="match status" value="1"/>
</dbReference>
<dbReference type="RefSeq" id="WP_220210171.1">
    <property type="nucleotide sequence ID" value="NZ_BNJK01000002.1"/>
</dbReference>
<name>A0A8J3IX68_9CHLR</name>
<dbReference type="InterPro" id="IPR011010">
    <property type="entry name" value="DNA_brk_join_enz"/>
</dbReference>
<proteinExistence type="predicted"/>
<protein>
    <recommendedName>
        <fullName evidence="3">Tyr recombinase domain-containing protein</fullName>
    </recommendedName>
</protein>
<dbReference type="GO" id="GO:0003677">
    <property type="term" value="F:DNA binding"/>
    <property type="evidence" value="ECO:0007669"/>
    <property type="project" value="UniProtKB-KW"/>
</dbReference>
<organism evidence="4 5">
    <name type="scientific">Reticulibacter mediterranei</name>
    <dbReference type="NCBI Taxonomy" id="2778369"/>
    <lineage>
        <taxon>Bacteria</taxon>
        <taxon>Bacillati</taxon>
        <taxon>Chloroflexota</taxon>
        <taxon>Ktedonobacteria</taxon>
        <taxon>Ktedonobacterales</taxon>
        <taxon>Reticulibacteraceae</taxon>
        <taxon>Reticulibacter</taxon>
    </lineage>
</organism>
<dbReference type="EMBL" id="BNJK01000002">
    <property type="protein sequence ID" value="GHO99529.1"/>
    <property type="molecule type" value="Genomic_DNA"/>
</dbReference>
<dbReference type="GO" id="GO:0006310">
    <property type="term" value="P:DNA recombination"/>
    <property type="evidence" value="ECO:0007669"/>
    <property type="project" value="UniProtKB-KW"/>
</dbReference>
<keyword evidence="5" id="KW-1185">Reference proteome</keyword>
<dbReference type="Gene3D" id="1.10.443.10">
    <property type="entry name" value="Intergrase catalytic core"/>
    <property type="match status" value="1"/>
</dbReference>
<dbReference type="GO" id="GO:0015074">
    <property type="term" value="P:DNA integration"/>
    <property type="evidence" value="ECO:0007669"/>
    <property type="project" value="InterPro"/>
</dbReference>